<dbReference type="EC" id="3.1.21.10" evidence="12 13"/>
<keyword evidence="3 12" id="KW-0540">Nuclease</keyword>
<comment type="subunit">
    <text evidence="12">Homodimer which binds Holliday junction (HJ) DNA. The HJ becomes 2-fold symmetrical on binding to RuvC with unstacked arms; it has a different conformation from HJ DNA in complex with RuvA. In the full resolvosome a probable DNA-RuvA(4)-RuvB(12)-RuvC(2) complex forms which resolves the HJ.</text>
</comment>
<keyword evidence="5 12" id="KW-0255">Endonuclease</keyword>
<dbReference type="Gene3D" id="3.30.420.10">
    <property type="entry name" value="Ribonuclease H-like superfamily/Ribonuclease H"/>
    <property type="match status" value="1"/>
</dbReference>
<keyword evidence="2 12" id="KW-0963">Cytoplasm</keyword>
<feature type="active site" evidence="12">
    <location>
        <position position="22"/>
    </location>
</feature>
<dbReference type="SUPFAM" id="SSF53098">
    <property type="entry name" value="Ribonuclease H-like"/>
    <property type="match status" value="1"/>
</dbReference>
<evidence type="ECO:0000256" key="5">
    <source>
        <dbReference type="ARBA" id="ARBA00022759"/>
    </source>
</evidence>
<evidence type="ECO:0000256" key="9">
    <source>
        <dbReference type="ARBA" id="ARBA00023125"/>
    </source>
</evidence>
<evidence type="ECO:0000256" key="1">
    <source>
        <dbReference type="ARBA" id="ARBA00009518"/>
    </source>
</evidence>
<accession>A0ABX0XMP9</accession>
<comment type="cofactor">
    <cofactor evidence="12">
        <name>Mg(2+)</name>
        <dbReference type="ChEBI" id="CHEBI:18420"/>
    </cofactor>
    <text evidence="12">Binds 2 Mg(2+) ion per subunit.</text>
</comment>
<keyword evidence="15" id="KW-1185">Reference proteome</keyword>
<dbReference type="PANTHER" id="PTHR30194:SF3">
    <property type="entry name" value="CROSSOVER JUNCTION ENDODEOXYRIBONUCLEASE RUVC"/>
    <property type="match status" value="1"/>
</dbReference>
<evidence type="ECO:0000256" key="8">
    <source>
        <dbReference type="ARBA" id="ARBA00022842"/>
    </source>
</evidence>
<protein>
    <recommendedName>
        <fullName evidence="12 13">Crossover junction endodeoxyribonuclease RuvC</fullName>
        <ecNumber evidence="12 13">3.1.21.10</ecNumber>
    </recommendedName>
    <alternativeName>
        <fullName evidence="12">Holliday junction nuclease RuvC</fullName>
    </alternativeName>
    <alternativeName>
        <fullName evidence="12">Holliday junction resolvase RuvC</fullName>
    </alternativeName>
</protein>
<evidence type="ECO:0000256" key="2">
    <source>
        <dbReference type="ARBA" id="ARBA00022490"/>
    </source>
</evidence>
<evidence type="ECO:0000313" key="14">
    <source>
        <dbReference type="EMBL" id="NJC34519.1"/>
    </source>
</evidence>
<dbReference type="GO" id="GO:0016787">
    <property type="term" value="F:hydrolase activity"/>
    <property type="evidence" value="ECO:0007669"/>
    <property type="project" value="UniProtKB-KW"/>
</dbReference>
<evidence type="ECO:0000256" key="7">
    <source>
        <dbReference type="ARBA" id="ARBA00022801"/>
    </source>
</evidence>
<sequence length="179" mass="17967">MGQPRGVRRRDGSARLILLGLDPGLGTTGWGVIRAEGNRLAHIANGRVSTPPGLSLGARLAMLDAALAALIAAHRPAAAAVEQVFVNANPQSTLKLGQARGVAICAAARGGVEVGEYSPAEVKKAVTGTGGGAKEQVRAMVARLLPGAAIDGADAADALAVAICHAHHLASARARGAWA</sequence>
<keyword evidence="6 12" id="KW-0227">DNA damage</keyword>
<feature type="binding site" evidence="12">
    <location>
        <position position="22"/>
    </location>
    <ligand>
        <name>Mg(2+)</name>
        <dbReference type="ChEBI" id="CHEBI:18420"/>
        <label>1</label>
    </ligand>
</feature>
<feature type="active site" evidence="12">
    <location>
        <position position="82"/>
    </location>
</feature>
<dbReference type="InterPro" id="IPR036397">
    <property type="entry name" value="RNaseH_sf"/>
</dbReference>
<evidence type="ECO:0000256" key="4">
    <source>
        <dbReference type="ARBA" id="ARBA00022723"/>
    </source>
</evidence>
<comment type="function">
    <text evidence="12">The RuvA-RuvB-RuvC complex processes Holliday junction (HJ) DNA during genetic recombination and DNA repair. Endonuclease that resolves HJ intermediates. Cleaves cruciform DNA by making single-stranded nicks across the HJ at symmetrical positions within the homologous arms, yielding a 5'-phosphate and a 3'-hydroxyl group; requires a central core of homology in the junction. The consensus cleavage sequence is 5'-(A/T)TT(C/G)-3'. Cleavage occurs on the 3'-side of the TT dinucleotide at the point of strand exchange. HJ branch migration catalyzed by RuvA-RuvB allows RuvC to scan DNA until it finds its consensus sequence, where it cleaves and resolves the cruciform DNA.</text>
</comment>
<evidence type="ECO:0000256" key="13">
    <source>
        <dbReference type="NCBIfam" id="TIGR00228"/>
    </source>
</evidence>
<feature type="binding site" evidence="12">
    <location>
        <position position="82"/>
    </location>
    <ligand>
        <name>Mg(2+)</name>
        <dbReference type="ChEBI" id="CHEBI:18420"/>
        <label>2</label>
    </ligand>
</feature>
<comment type="catalytic activity">
    <reaction evidence="12">
        <text>Endonucleolytic cleavage at a junction such as a reciprocal single-stranded crossover between two homologous DNA duplexes (Holliday junction).</text>
        <dbReference type="EC" id="3.1.21.10"/>
    </reaction>
</comment>
<dbReference type="HAMAP" id="MF_00034">
    <property type="entry name" value="RuvC"/>
    <property type="match status" value="1"/>
</dbReference>
<dbReference type="PANTHER" id="PTHR30194">
    <property type="entry name" value="CROSSOVER JUNCTION ENDODEOXYRIBONUCLEASE RUVC"/>
    <property type="match status" value="1"/>
</dbReference>
<keyword evidence="11 12" id="KW-0234">DNA repair</keyword>
<dbReference type="EMBL" id="JAATJE010000002">
    <property type="protein sequence ID" value="NJC34519.1"/>
    <property type="molecule type" value="Genomic_DNA"/>
</dbReference>
<evidence type="ECO:0000313" key="15">
    <source>
        <dbReference type="Proteomes" id="UP000734218"/>
    </source>
</evidence>
<comment type="caution">
    <text evidence="14">The sequence shown here is derived from an EMBL/GenBank/DDBJ whole genome shotgun (WGS) entry which is preliminary data.</text>
</comment>
<dbReference type="Proteomes" id="UP000734218">
    <property type="component" value="Unassembled WGS sequence"/>
</dbReference>
<gene>
    <name evidence="12" type="primary">ruvC</name>
    <name evidence="14" type="ORF">GGR88_002033</name>
</gene>
<dbReference type="Pfam" id="PF02075">
    <property type="entry name" value="RuvC"/>
    <property type="match status" value="1"/>
</dbReference>
<keyword evidence="4 12" id="KW-0479">Metal-binding</keyword>
<comment type="similarity">
    <text evidence="1 12">Belongs to the RuvC family.</text>
</comment>
<dbReference type="InterPro" id="IPR012337">
    <property type="entry name" value="RNaseH-like_sf"/>
</dbReference>
<reference evidence="14 15" key="1">
    <citation type="submission" date="2020-03" db="EMBL/GenBank/DDBJ databases">
        <title>Genomic Encyclopedia of Type Strains, Phase IV (KMG-IV): sequencing the most valuable type-strain genomes for metagenomic binning, comparative biology and taxonomic classification.</title>
        <authorList>
            <person name="Goeker M."/>
        </authorList>
    </citation>
    <scope>NUCLEOTIDE SEQUENCE [LARGE SCALE GENOMIC DNA]</scope>
    <source>
        <strain evidence="14 15">DSM 27651</strain>
    </source>
</reference>
<keyword evidence="10 12" id="KW-0233">DNA recombination</keyword>
<evidence type="ECO:0000256" key="10">
    <source>
        <dbReference type="ARBA" id="ARBA00023172"/>
    </source>
</evidence>
<dbReference type="NCBIfam" id="TIGR00228">
    <property type="entry name" value="ruvC"/>
    <property type="match status" value="1"/>
</dbReference>
<evidence type="ECO:0000256" key="11">
    <source>
        <dbReference type="ARBA" id="ARBA00023204"/>
    </source>
</evidence>
<name>A0ABX0XMP9_9SPHN</name>
<organism evidence="14 15">
    <name type="scientific">Sphingomonas jejuensis</name>
    <dbReference type="NCBI Taxonomy" id="904715"/>
    <lineage>
        <taxon>Bacteria</taxon>
        <taxon>Pseudomonadati</taxon>
        <taxon>Pseudomonadota</taxon>
        <taxon>Alphaproteobacteria</taxon>
        <taxon>Sphingomonadales</taxon>
        <taxon>Sphingomonadaceae</taxon>
        <taxon>Sphingomonas</taxon>
    </lineage>
</organism>
<comment type="subcellular location">
    <subcellularLocation>
        <location evidence="12">Cytoplasm</location>
    </subcellularLocation>
</comment>
<evidence type="ECO:0000256" key="6">
    <source>
        <dbReference type="ARBA" id="ARBA00022763"/>
    </source>
</evidence>
<keyword evidence="7 12" id="KW-0378">Hydrolase</keyword>
<proteinExistence type="inferred from homology"/>
<dbReference type="PROSITE" id="PS01321">
    <property type="entry name" value="RUVC"/>
    <property type="match status" value="1"/>
</dbReference>
<keyword evidence="8 12" id="KW-0460">Magnesium</keyword>
<evidence type="ECO:0000256" key="12">
    <source>
        <dbReference type="HAMAP-Rule" id="MF_00034"/>
    </source>
</evidence>
<feature type="binding site" evidence="12">
    <location>
        <position position="154"/>
    </location>
    <ligand>
        <name>Mg(2+)</name>
        <dbReference type="ChEBI" id="CHEBI:18420"/>
        <label>1</label>
    </ligand>
</feature>
<dbReference type="PRINTS" id="PR00696">
    <property type="entry name" value="RSOLVASERUVC"/>
</dbReference>
<keyword evidence="9 12" id="KW-0238">DNA-binding</keyword>
<evidence type="ECO:0000256" key="3">
    <source>
        <dbReference type="ARBA" id="ARBA00022722"/>
    </source>
</evidence>
<feature type="active site" evidence="12">
    <location>
        <position position="154"/>
    </location>
</feature>
<dbReference type="InterPro" id="IPR020563">
    <property type="entry name" value="X-over_junc_endoDNase_Mg_BS"/>
</dbReference>
<dbReference type="InterPro" id="IPR002176">
    <property type="entry name" value="X-over_junc_endoDNase_RuvC"/>
</dbReference>
<dbReference type="CDD" id="cd16962">
    <property type="entry name" value="RuvC"/>
    <property type="match status" value="1"/>
</dbReference>